<proteinExistence type="predicted"/>
<dbReference type="Proteomes" id="UP000273252">
    <property type="component" value="Unassembled WGS sequence"/>
</dbReference>
<organism evidence="2 3">
    <name type="scientific">Vibrio sinensis</name>
    <dbReference type="NCBI Taxonomy" id="2302434"/>
    <lineage>
        <taxon>Bacteria</taxon>
        <taxon>Pseudomonadati</taxon>
        <taxon>Pseudomonadota</taxon>
        <taxon>Gammaproteobacteria</taxon>
        <taxon>Vibrionales</taxon>
        <taxon>Vibrionaceae</taxon>
        <taxon>Vibrio</taxon>
    </lineage>
</organism>
<reference evidence="2 3" key="1">
    <citation type="submission" date="2018-08" db="EMBL/GenBank/DDBJ databases">
        <title>Vibrio isolated from the Eastern China Marginal Seas.</title>
        <authorList>
            <person name="Li Y."/>
        </authorList>
    </citation>
    <scope>NUCLEOTIDE SEQUENCE [LARGE SCALE GENOMIC DNA]</scope>
    <source>
        <strain evidence="2 3">BEI233</strain>
    </source>
</reference>
<feature type="transmembrane region" description="Helical" evidence="1">
    <location>
        <begin position="64"/>
        <end position="92"/>
    </location>
</feature>
<gene>
    <name evidence="2" type="ORF">DZ860_00275</name>
</gene>
<keyword evidence="3" id="KW-1185">Reference proteome</keyword>
<evidence type="ECO:0000313" key="2">
    <source>
        <dbReference type="EMBL" id="RJX75160.1"/>
    </source>
</evidence>
<accession>A0A3A6QQH8</accession>
<dbReference type="AlphaFoldDB" id="A0A3A6QQH8"/>
<sequence length="322" mass="36487">MKIWLIIQTAILQSLSVFLVFNQPMTPLLWGGVFTLHALACASFSWICWLLLPSKYQYPIKSSISFLFLFNLLLPIIGIIGTMCSLVIALYLPRKTNNITWENAQKKPLSQTPGAHEVADFGVGALREILIYDTDAKRHFLAISAIRNLPQKDAVPLLQLAIKNLSDDVRLLAYSSLESIETEINESIALMKKRFEHKATAMKAYEIAQQYWELCYLGIAEGVLLSHYLTQAELYLVQANQIQESASTNLLLGRVFLKQNRPSEASFVLNKAKEGDLMSKQVTPYLAEAAYMVGDYYTVRQLLTSFPNHQGDQLSQIKEYWQ</sequence>
<dbReference type="OrthoDB" id="5393896at2"/>
<evidence type="ECO:0000256" key="1">
    <source>
        <dbReference type="SAM" id="Phobius"/>
    </source>
</evidence>
<evidence type="ECO:0000313" key="3">
    <source>
        <dbReference type="Proteomes" id="UP000273252"/>
    </source>
</evidence>
<keyword evidence="1" id="KW-1133">Transmembrane helix</keyword>
<dbReference type="RefSeq" id="WP_120028916.1">
    <property type="nucleotide sequence ID" value="NZ_QVMU01000001.1"/>
</dbReference>
<keyword evidence="1" id="KW-0812">Transmembrane</keyword>
<evidence type="ECO:0008006" key="4">
    <source>
        <dbReference type="Google" id="ProtNLM"/>
    </source>
</evidence>
<keyword evidence="1" id="KW-0472">Membrane</keyword>
<protein>
    <recommendedName>
        <fullName evidence="4">HEAT repeat domain-containing protein</fullName>
    </recommendedName>
</protein>
<dbReference type="EMBL" id="QVMU01000001">
    <property type="protein sequence ID" value="RJX75160.1"/>
    <property type="molecule type" value="Genomic_DNA"/>
</dbReference>
<feature type="transmembrane region" description="Helical" evidence="1">
    <location>
        <begin position="29"/>
        <end position="52"/>
    </location>
</feature>
<comment type="caution">
    <text evidence="2">The sequence shown here is derived from an EMBL/GenBank/DDBJ whole genome shotgun (WGS) entry which is preliminary data.</text>
</comment>
<name>A0A3A6QQH8_9VIBR</name>